<evidence type="ECO:0000313" key="23">
    <source>
        <dbReference type="EMBL" id="BAV70612.1"/>
    </source>
</evidence>
<evidence type="ECO:0000256" key="19">
    <source>
        <dbReference type="PIRSR" id="PIRSR038885-2"/>
    </source>
</evidence>
<evidence type="ECO:0000256" key="13">
    <source>
        <dbReference type="ARBA" id="ARBA00023004"/>
    </source>
</evidence>
<comment type="cofactor">
    <cofactor evidence="19">
        <name>heme</name>
        <dbReference type="ChEBI" id="CHEBI:30413"/>
    </cofactor>
    <text evidence="19">Binds 2 heme groups non-covalently.</text>
</comment>
<dbReference type="CDD" id="cd00284">
    <property type="entry name" value="Cytochrome_b_N"/>
    <property type="match status" value="1"/>
</dbReference>
<sequence>MASLRKTHPLIKIINDALIDLPAPSNISVWWNFGSLLGLCLITQILTGLFLAMHYTSDISSAFSSVAHICRDVNYGWLIRNIHANGASFFFICIYIHIARGLYYGSYTYKETWNIGVVLLLLVMMTAFVGYVLPWGQMSFWGATVITNLLSAIPYVGNTLVQWIWGGFSVDNATLTRFFAFHFLFPFIIAAATILHLLFLHETGSNNPAGLNSDADKISFHPYFSYKDLLGFVVMLVALTSLALFSPNLLGDPENFTPANPLVTPPHIKPEWYFLFAYAILRSIPNKLGGVLALLFSILVLMLVPILHTSKQRGLTFRPISQFLFWTLVADMIILTWIGGMPVEHPFITIGQLASILYFLLFLILIPLAGILENKTLK</sequence>
<dbReference type="InterPro" id="IPR005797">
    <property type="entry name" value="Cyt_b/b6_N"/>
</dbReference>
<dbReference type="GO" id="GO:0016491">
    <property type="term" value="F:oxidoreductase activity"/>
    <property type="evidence" value="ECO:0007669"/>
    <property type="project" value="UniProtKB-UniRule"/>
</dbReference>
<dbReference type="InterPro" id="IPR048259">
    <property type="entry name" value="Cytochrome_b_N_euk/bac"/>
</dbReference>
<dbReference type="InterPro" id="IPR036150">
    <property type="entry name" value="Cyt_b/b6_C_sf"/>
</dbReference>
<feature type="binding site" description="axial binding residue" evidence="19">
    <location>
        <position position="182"/>
    </location>
    <ligand>
        <name>heme b</name>
        <dbReference type="ChEBI" id="CHEBI:60344"/>
        <label>b562</label>
    </ligand>
    <ligandPart>
        <name>Fe</name>
        <dbReference type="ChEBI" id="CHEBI:18248"/>
    </ligandPart>
</feature>
<evidence type="ECO:0000259" key="21">
    <source>
        <dbReference type="PROSITE" id="PS51002"/>
    </source>
</evidence>
<keyword evidence="11 20" id="KW-0249">Electron transport</keyword>
<protein>
    <recommendedName>
        <fullName evidence="4 20">Cytochrome b</fullName>
    </recommendedName>
</protein>
<comment type="function">
    <text evidence="1 20">Component of the ubiquinol-cytochrome c reductase complex (complex III or cytochrome b-c1 complex) that is part of the mitochondrial respiratory chain. The b-c1 complex mediates electron transfer from ubiquinol to cytochrome c. Contributes to the generation of a proton gradient across the mitochondrial membrane that is then used for ATP synthesis.</text>
</comment>
<keyword evidence="8 20" id="KW-0812">Transmembrane</keyword>
<gene>
    <name evidence="23" type="primary">Cyt b</name>
</gene>
<feature type="transmembrane region" description="Helical" evidence="20">
    <location>
        <begin position="178"/>
        <end position="200"/>
    </location>
</feature>
<dbReference type="PROSITE" id="PS51003">
    <property type="entry name" value="CYTB_CTER"/>
    <property type="match status" value="1"/>
</dbReference>
<dbReference type="PROSITE" id="PS51002">
    <property type="entry name" value="CYTB_NTER"/>
    <property type="match status" value="1"/>
</dbReference>
<feature type="binding site" description="axial binding residue" evidence="19">
    <location>
        <position position="83"/>
    </location>
    <ligand>
        <name>heme b</name>
        <dbReference type="ChEBI" id="CHEBI:60344"/>
        <label>b562</label>
    </ligand>
    <ligandPart>
        <name>Fe</name>
        <dbReference type="ChEBI" id="CHEBI:18248"/>
    </ligandPart>
</feature>
<feature type="transmembrane region" description="Helical" evidence="20">
    <location>
        <begin position="113"/>
        <end position="133"/>
    </location>
</feature>
<feature type="transmembrane region" description="Helical" evidence="20">
    <location>
        <begin position="320"/>
        <end position="338"/>
    </location>
</feature>
<dbReference type="InterPro" id="IPR005798">
    <property type="entry name" value="Cyt_b/b6_C"/>
</dbReference>
<comment type="subunit">
    <text evidence="3">The cytochrome bc1 complex contains 3 respiratory subunits (MT-CYB, CYC1 and UQCRFS1), 2 core proteins (UQCRC1 and UQCRC2) and probably 6 low-molecular weight proteins.</text>
</comment>
<feature type="domain" description="Cytochrome b/b6 C-terminal region profile" evidence="22">
    <location>
        <begin position="210"/>
        <end position="378"/>
    </location>
</feature>
<dbReference type="Pfam" id="PF00033">
    <property type="entry name" value="Cytochrome_B"/>
    <property type="match status" value="1"/>
</dbReference>
<keyword evidence="10" id="KW-0999">Mitochondrion inner membrane</keyword>
<name>A0A1E1FJC7_9TELE</name>
<evidence type="ECO:0000256" key="20">
    <source>
        <dbReference type="RuleBase" id="RU362117"/>
    </source>
</evidence>
<evidence type="ECO:0000256" key="10">
    <source>
        <dbReference type="ARBA" id="ARBA00022792"/>
    </source>
</evidence>
<dbReference type="GO" id="GO:0008121">
    <property type="term" value="F:quinol-cytochrome-c reductase activity"/>
    <property type="evidence" value="ECO:0007669"/>
    <property type="project" value="InterPro"/>
</dbReference>
<evidence type="ECO:0000256" key="4">
    <source>
        <dbReference type="ARBA" id="ARBA00013531"/>
    </source>
</evidence>
<comment type="cofactor">
    <cofactor evidence="20">
        <name>heme b</name>
        <dbReference type="ChEBI" id="CHEBI:60344"/>
    </cofactor>
    <text evidence="20">Binds 2 heme groups non-covalently.</text>
</comment>
<evidence type="ECO:0000256" key="6">
    <source>
        <dbReference type="ARBA" id="ARBA00022617"/>
    </source>
</evidence>
<evidence type="ECO:0000256" key="11">
    <source>
        <dbReference type="ARBA" id="ARBA00022982"/>
    </source>
</evidence>
<dbReference type="PANTHER" id="PTHR19271:SF16">
    <property type="entry name" value="CYTOCHROME B"/>
    <property type="match status" value="1"/>
</dbReference>
<dbReference type="InterPro" id="IPR048260">
    <property type="entry name" value="Cytochrome_b_C_euk/bac"/>
</dbReference>
<dbReference type="CDD" id="cd00290">
    <property type="entry name" value="cytochrome_b_C"/>
    <property type="match status" value="1"/>
</dbReference>
<dbReference type="GO" id="GO:0045275">
    <property type="term" value="C:respiratory chain complex III"/>
    <property type="evidence" value="ECO:0007669"/>
    <property type="project" value="InterPro"/>
</dbReference>
<feature type="binding site" evidence="18">
    <location>
        <position position="201"/>
    </location>
    <ligand>
        <name>a ubiquinone</name>
        <dbReference type="ChEBI" id="CHEBI:16389"/>
    </ligand>
</feature>
<comment type="subcellular location">
    <subcellularLocation>
        <location evidence="2">Mitochondrion inner membrane</location>
        <topology evidence="2">Multi-pass membrane protein</topology>
    </subcellularLocation>
</comment>
<evidence type="ECO:0000256" key="12">
    <source>
        <dbReference type="ARBA" id="ARBA00022989"/>
    </source>
</evidence>
<feature type="domain" description="Cytochrome b/b6 N-terminal region profile" evidence="21">
    <location>
        <begin position="1"/>
        <end position="209"/>
    </location>
</feature>
<keyword evidence="13 19" id="KW-0408">Iron</keyword>
<keyword evidence="14" id="KW-0830">Ubiquinone</keyword>
<evidence type="ECO:0000256" key="15">
    <source>
        <dbReference type="ARBA" id="ARBA00023128"/>
    </source>
</evidence>
<dbReference type="InterPro" id="IPR030689">
    <property type="entry name" value="Cytochrome_b"/>
</dbReference>
<keyword evidence="6 19" id="KW-0349">Heme</keyword>
<comment type="similarity">
    <text evidence="17 20">Belongs to the cytochrome b family.</text>
</comment>
<dbReference type="PANTHER" id="PTHR19271">
    <property type="entry name" value="CYTOCHROME B"/>
    <property type="match status" value="1"/>
</dbReference>
<evidence type="ECO:0000256" key="3">
    <source>
        <dbReference type="ARBA" id="ARBA00011660"/>
    </source>
</evidence>
<dbReference type="Gene3D" id="1.20.810.10">
    <property type="entry name" value="Cytochrome Bc1 Complex, Chain C"/>
    <property type="match status" value="1"/>
</dbReference>
<keyword evidence="15 20" id="KW-0496">Mitochondrion</keyword>
<feature type="transmembrane region" description="Helical" evidence="20">
    <location>
        <begin position="229"/>
        <end position="250"/>
    </location>
</feature>
<evidence type="ECO:0000256" key="1">
    <source>
        <dbReference type="ARBA" id="ARBA00002566"/>
    </source>
</evidence>
<dbReference type="InterPro" id="IPR027387">
    <property type="entry name" value="Cytb/b6-like_sf"/>
</dbReference>
<evidence type="ECO:0000256" key="17">
    <source>
        <dbReference type="ARBA" id="ARBA00061233"/>
    </source>
</evidence>
<keyword evidence="7 20" id="KW-0679">Respiratory chain</keyword>
<geneLocation type="mitochondrion" evidence="23"/>
<keyword evidence="9 19" id="KW-0479">Metal-binding</keyword>
<organism evidence="23">
    <name type="scientific">Canthophrys gongota</name>
    <name type="common">Gongota loach</name>
    <dbReference type="NCBI Taxonomy" id="457510"/>
    <lineage>
        <taxon>Eukaryota</taxon>
        <taxon>Metazoa</taxon>
        <taxon>Chordata</taxon>
        <taxon>Craniata</taxon>
        <taxon>Vertebrata</taxon>
        <taxon>Euteleostomi</taxon>
        <taxon>Actinopterygii</taxon>
        <taxon>Neopterygii</taxon>
        <taxon>Teleostei</taxon>
        <taxon>Ostariophysi</taxon>
        <taxon>Cypriniformes</taxon>
        <taxon>Cobitidae</taxon>
        <taxon>Cobitinae</taxon>
        <taxon>Canthophrys</taxon>
    </lineage>
</organism>
<dbReference type="GO" id="GO:0006122">
    <property type="term" value="P:mitochondrial electron transport, ubiquinol to cytochrome c"/>
    <property type="evidence" value="ECO:0007669"/>
    <property type="project" value="TreeGrafter"/>
</dbReference>
<keyword evidence="5 20" id="KW-0813">Transport</keyword>
<keyword evidence="12 20" id="KW-1133">Transmembrane helix</keyword>
<evidence type="ECO:0000256" key="9">
    <source>
        <dbReference type="ARBA" id="ARBA00022723"/>
    </source>
</evidence>
<feature type="transmembrane region" description="Helical" evidence="20">
    <location>
        <begin position="288"/>
        <end position="308"/>
    </location>
</feature>
<dbReference type="GO" id="GO:0005743">
    <property type="term" value="C:mitochondrial inner membrane"/>
    <property type="evidence" value="ECO:0007669"/>
    <property type="project" value="UniProtKB-SubCell"/>
</dbReference>
<evidence type="ECO:0000256" key="8">
    <source>
        <dbReference type="ARBA" id="ARBA00022692"/>
    </source>
</evidence>
<dbReference type="FunFam" id="1.20.810.10:FF:000002">
    <property type="entry name" value="Cytochrome b"/>
    <property type="match status" value="1"/>
</dbReference>
<dbReference type="SUPFAM" id="SSF81342">
    <property type="entry name" value="Transmembrane di-heme cytochromes"/>
    <property type="match status" value="1"/>
</dbReference>
<feature type="transmembrane region" description="Helical" evidence="20">
    <location>
        <begin position="350"/>
        <end position="372"/>
    </location>
</feature>
<accession>A0A1E1FJC7</accession>
<evidence type="ECO:0000256" key="18">
    <source>
        <dbReference type="PIRSR" id="PIRSR038885-1"/>
    </source>
</evidence>
<evidence type="ECO:0000256" key="16">
    <source>
        <dbReference type="ARBA" id="ARBA00023136"/>
    </source>
</evidence>
<evidence type="ECO:0000256" key="14">
    <source>
        <dbReference type="ARBA" id="ARBA00023075"/>
    </source>
</evidence>
<reference evidence="23" key="1">
    <citation type="submission" date="2009-05" db="EMBL/GenBank/DDBJ databases">
        <title>Whole mitochondrial genome sequences in Cypriniformes.</title>
        <authorList>
            <person name="Miya M."/>
        </authorList>
    </citation>
    <scope>NUCLEOTIDE SEQUENCE</scope>
    <source>
        <strain evidence="23">CBM ZF 11314</strain>
    </source>
</reference>
<feature type="transmembrane region" description="Helical" evidence="20">
    <location>
        <begin position="29"/>
        <end position="52"/>
    </location>
</feature>
<feature type="binding site" description="axial binding residue" evidence="19">
    <location>
        <position position="196"/>
    </location>
    <ligand>
        <name>heme b</name>
        <dbReference type="ChEBI" id="CHEBI:60344"/>
        <label>b566</label>
    </ligand>
    <ligandPart>
        <name>Fe</name>
        <dbReference type="ChEBI" id="CHEBI:18248"/>
    </ligandPart>
</feature>
<dbReference type="EMBL" id="AP011289">
    <property type="protein sequence ID" value="BAV70612.1"/>
    <property type="molecule type" value="Genomic_DNA"/>
</dbReference>
<dbReference type="AlphaFoldDB" id="A0A1E1FJC7"/>
<feature type="transmembrane region" description="Helical" evidence="20">
    <location>
        <begin position="145"/>
        <end position="166"/>
    </location>
</feature>
<evidence type="ECO:0000256" key="2">
    <source>
        <dbReference type="ARBA" id="ARBA00004448"/>
    </source>
</evidence>
<proteinExistence type="inferred from homology"/>
<dbReference type="InterPro" id="IPR016174">
    <property type="entry name" value="Di-haem_cyt_TM"/>
</dbReference>
<dbReference type="SUPFAM" id="SSF81648">
    <property type="entry name" value="a domain/subunit of cytochrome bc1 complex (Ubiquinol-cytochrome c reductase)"/>
    <property type="match status" value="1"/>
</dbReference>
<evidence type="ECO:0000256" key="5">
    <source>
        <dbReference type="ARBA" id="ARBA00022448"/>
    </source>
</evidence>
<feature type="transmembrane region" description="Helical" evidence="20">
    <location>
        <begin position="87"/>
        <end position="107"/>
    </location>
</feature>
<evidence type="ECO:0000256" key="7">
    <source>
        <dbReference type="ARBA" id="ARBA00022660"/>
    </source>
</evidence>
<feature type="binding site" description="axial binding residue" evidence="19">
    <location>
        <position position="97"/>
    </location>
    <ligand>
        <name>heme b</name>
        <dbReference type="ChEBI" id="CHEBI:60344"/>
        <label>b566</label>
    </ligand>
    <ligandPart>
        <name>Fe</name>
        <dbReference type="ChEBI" id="CHEBI:18248"/>
    </ligandPart>
</feature>
<dbReference type="PIRSF" id="PIRSF038885">
    <property type="entry name" value="COB"/>
    <property type="match status" value="1"/>
</dbReference>
<keyword evidence="16 20" id="KW-0472">Membrane</keyword>
<dbReference type="GO" id="GO:0046872">
    <property type="term" value="F:metal ion binding"/>
    <property type="evidence" value="ECO:0007669"/>
    <property type="project" value="UniProtKB-UniRule"/>
</dbReference>
<evidence type="ECO:0000259" key="22">
    <source>
        <dbReference type="PROSITE" id="PS51003"/>
    </source>
</evidence>
<dbReference type="Pfam" id="PF00032">
    <property type="entry name" value="Cytochrom_B_C"/>
    <property type="match status" value="1"/>
</dbReference>